<evidence type="ECO:0000259" key="2">
    <source>
        <dbReference type="Pfam" id="PF09429"/>
    </source>
</evidence>
<dbReference type="Proteomes" id="UP000613401">
    <property type="component" value="Unassembled WGS sequence"/>
</dbReference>
<dbReference type="EMBL" id="WVTB01000117">
    <property type="protein sequence ID" value="KAF3797228.1"/>
    <property type="molecule type" value="Genomic_DNA"/>
</dbReference>
<feature type="compositionally biased region" description="Basic and acidic residues" evidence="1">
    <location>
        <begin position="33"/>
        <end position="50"/>
    </location>
</feature>
<feature type="domain" description="Wbp11/ELF5/Saf1 N-terminal" evidence="2">
    <location>
        <begin position="4"/>
        <end position="82"/>
    </location>
</feature>
<keyword evidence="4" id="KW-1185">Reference proteome</keyword>
<protein>
    <recommendedName>
        <fullName evidence="2">Wbp11/ELF5/Saf1 N-terminal domain-containing protein</fullName>
    </recommendedName>
</protein>
<feature type="region of interest" description="Disordered" evidence="1">
    <location>
        <begin position="1"/>
        <end position="50"/>
    </location>
</feature>
<accession>A0A8H4C502</accession>
<evidence type="ECO:0000256" key="1">
    <source>
        <dbReference type="SAM" id="MobiDB-lite"/>
    </source>
</evidence>
<feature type="region of interest" description="Disordered" evidence="1">
    <location>
        <begin position="84"/>
        <end position="187"/>
    </location>
</feature>
<reference evidence="3" key="2">
    <citation type="submission" date="2020-03" db="EMBL/GenBank/DDBJ databases">
        <authorList>
            <person name="Fu F.-F."/>
            <person name="Chen J."/>
        </authorList>
    </citation>
    <scope>NUCLEOTIDE SEQUENCE</scope>
    <source>
        <strain evidence="3">Lc1</strain>
    </source>
</reference>
<organism evidence="3 4">
    <name type="scientific">Colletotrichum gloeosporioides</name>
    <name type="common">Anthracnose fungus</name>
    <name type="synonym">Glomerella cingulata</name>
    <dbReference type="NCBI Taxonomy" id="474922"/>
    <lineage>
        <taxon>Eukaryota</taxon>
        <taxon>Fungi</taxon>
        <taxon>Dikarya</taxon>
        <taxon>Ascomycota</taxon>
        <taxon>Pezizomycotina</taxon>
        <taxon>Sordariomycetes</taxon>
        <taxon>Hypocreomycetidae</taxon>
        <taxon>Glomerellales</taxon>
        <taxon>Glomerellaceae</taxon>
        <taxon>Colletotrichum</taxon>
        <taxon>Colletotrichum gloeosporioides species complex</taxon>
    </lineage>
</organism>
<feature type="region of interest" description="Disordered" evidence="1">
    <location>
        <begin position="217"/>
        <end position="266"/>
    </location>
</feature>
<dbReference type="GeneID" id="69016332"/>
<evidence type="ECO:0000313" key="4">
    <source>
        <dbReference type="Proteomes" id="UP000613401"/>
    </source>
</evidence>
<dbReference type="OMA" id="MPKERNF"/>
<name>A0A8H4C502_COLGL</name>
<comment type="caution">
    <text evidence="3">The sequence shown here is derived from an EMBL/GenBank/DDBJ whole genome shotgun (WGS) entry which is preliminary data.</text>
</comment>
<gene>
    <name evidence="3" type="ORF">GCG54_00009198</name>
</gene>
<dbReference type="RefSeq" id="XP_045256392.1">
    <property type="nucleotide sequence ID" value="XM_045409147.1"/>
</dbReference>
<feature type="compositionally biased region" description="Basic and acidic residues" evidence="1">
    <location>
        <begin position="158"/>
        <end position="178"/>
    </location>
</feature>
<dbReference type="InterPro" id="IPR019007">
    <property type="entry name" value="Wbp11/ELF5/Saf1_N"/>
</dbReference>
<dbReference type="Pfam" id="PF09429">
    <property type="entry name" value="Wbp11"/>
    <property type="match status" value="1"/>
</dbReference>
<dbReference type="AlphaFoldDB" id="A0A8H4C502"/>
<proteinExistence type="predicted"/>
<reference evidence="3" key="1">
    <citation type="journal article" date="2020" name="Phytopathology">
        <title>Genome sequence and comparative analysis of Colletotrichum gloeosporioides isolated from Liriodendron leaves.</title>
        <authorList>
            <person name="Fu F.F."/>
            <person name="Hao Z."/>
            <person name="Wang P."/>
            <person name="Lu Y."/>
            <person name="Xue L.J."/>
            <person name="Wei G."/>
            <person name="Tian Y."/>
            <person name="Baishi H."/>
            <person name="Xu H."/>
            <person name="Shi J."/>
            <person name="Cheng T."/>
            <person name="Wang G."/>
            <person name="Yi Y."/>
            <person name="Chen J."/>
        </authorList>
    </citation>
    <scope>NUCLEOTIDE SEQUENCE</scope>
    <source>
        <strain evidence="3">Lc1</strain>
    </source>
</reference>
<sequence>MPKERNYNPVQAQRKADKAKAIKKGKASIQSQRNEKLARRNPERIQKQIDDLKAITTGGGKLSRHEEQVLEGLEKELRAVKKAREALGDKAPSFGRGYHRDGDSSGGVLGKRRRNDDELTSDEDVPDEVKRIPMPRDTPPPIPKEVLDKWYAKRRARRQAEQAERNENEKTDENEKKTSTPAPEAKTVYEAKPMVRNLQKEAVAAFVPTAVRMKLDKGKGQGGLMEPEEADRLEREGYLKTTTATEETEPSGPRKVMMEEVEDDDA</sequence>
<evidence type="ECO:0000313" key="3">
    <source>
        <dbReference type="EMBL" id="KAF3797228.1"/>
    </source>
</evidence>
<dbReference type="GO" id="GO:0006396">
    <property type="term" value="P:RNA processing"/>
    <property type="evidence" value="ECO:0007669"/>
    <property type="project" value="InterPro"/>
</dbReference>